<dbReference type="PROSITE" id="PS50923">
    <property type="entry name" value="SUSHI"/>
    <property type="match status" value="7"/>
</dbReference>
<keyword evidence="9" id="KW-0325">Glycoprotein</keyword>
<dbReference type="InterPro" id="IPR049883">
    <property type="entry name" value="NOTCH1_EGF-like"/>
</dbReference>
<dbReference type="Pfam" id="PF23144">
    <property type="entry name" value="Fn3_PTPRU"/>
    <property type="match status" value="1"/>
</dbReference>
<comment type="subcellular location">
    <subcellularLocation>
        <location evidence="1">Membrane</location>
        <topology evidence="1">Single-pass type I membrane protein</topology>
    </subcellularLocation>
</comment>
<dbReference type="GeneTree" id="ENSGT00390000013892"/>
<reference evidence="16" key="3">
    <citation type="submission" date="2025-09" db="UniProtKB">
        <authorList>
            <consortium name="Ensembl"/>
        </authorList>
    </citation>
    <scope>IDENTIFICATION</scope>
</reference>
<evidence type="ECO:0000256" key="1">
    <source>
        <dbReference type="ARBA" id="ARBA00004479"/>
    </source>
</evidence>
<dbReference type="PROSITE" id="PS00010">
    <property type="entry name" value="ASX_HYDROXYL"/>
    <property type="match status" value="2"/>
</dbReference>
<sequence>MDEGTKSMIVFFLLFVFSGKPAEGQSLLDVCSTCHANATCDDKSDGSGKVCNCKYGFVGNGRTFCQDKDECQIGSSKICGQHTTCHNTFGSYYCTCLAGYSPSNNMAVFIPNDGTHCQDIDECGITGQCGEGAQCRNLEGSFDCSCQVGYKIHNGVEPFNPLRDKASCKVVNCGPPALLEDTVLVPVTGTTYSSVATFICDEGFVWRRGDNSSVCGAEGLWSKPDMVCEEVDCGSPPAVPHSRLLWNKSTRMGTEVVYQCNSGYHNVGKGNVSICTAAGQWAGPSVLCREILCGNPPVIEFTGQVWSYNSIPGSTVLYFCKDGFYNKGGNNVSTCQENGQWTSPTLSCQEILCGNPPNLPHTGQVWKGSSTPGSTVIYYCKKEFYHSDGNNVSVCTINGYWTKPDISCKEVDCGKPPLIPNSVMHWDKISTVGSKVIYQCKPGYLSAGTGNVSVCSASGKWDGAPILCQEINCWEPVLKPNAKMLWDGTSRIGSVVYYQCAEGYYTRSLRNYSVCGENGLWEDIDLWCEGADYYVMHVQGLLLSLLWKKGMFDGGLDSVSVLLHFFIAHSLCSFMSVCQTEISCGPPVALPHANLLWGHNSTPGSTVLYECMEGFYQESGNNMSTCSLSGEWGEVSIKCKAKCGPAPFLANSEVVWHNRSVVIHRCVAGYHSWRGSNVSVCGSSREWQKATLRCIEIKPPINHLLIFNESCLQWKAEKYEEDTEVYKVTYTGSRDYQRSFYDKRKRFLSSKADQLKLCLGLLPVTNYSITITATSAKFTASVTTNTSLPVPPGPVVYYREFDTPLPTLSLRRSPNTLDLISLYQVFVLPVEGFMMFNCSSPAIALPLSTLKSPAEYITAQFEVHRVGTEMNLTIGDGLLYGGFYNAPLESGKNYYIILRAVSQWKSAFKSSCVLWAKVTATSYALRVSSLSAVATIGLVAVVIWGGYSIHWCFKKT</sequence>
<evidence type="ECO:0000256" key="7">
    <source>
        <dbReference type="ARBA" id="ARBA00023136"/>
    </source>
</evidence>
<dbReference type="Gene3D" id="2.10.25.10">
    <property type="entry name" value="Laminin"/>
    <property type="match status" value="2"/>
</dbReference>
<organism evidence="16 17">
    <name type="scientific">Astatotilapia calliptera</name>
    <name type="common">Eastern happy</name>
    <name type="synonym">Chromis callipterus</name>
    <dbReference type="NCBI Taxonomy" id="8154"/>
    <lineage>
        <taxon>Eukaryota</taxon>
        <taxon>Metazoa</taxon>
        <taxon>Chordata</taxon>
        <taxon>Craniata</taxon>
        <taxon>Vertebrata</taxon>
        <taxon>Euteleostomi</taxon>
        <taxon>Actinopterygii</taxon>
        <taxon>Neopterygii</taxon>
        <taxon>Teleostei</taxon>
        <taxon>Neoteleostei</taxon>
        <taxon>Acanthomorphata</taxon>
        <taxon>Ovalentaria</taxon>
        <taxon>Cichlomorphae</taxon>
        <taxon>Cichliformes</taxon>
        <taxon>Cichlidae</taxon>
        <taxon>African cichlids</taxon>
        <taxon>Pseudocrenilabrinae</taxon>
        <taxon>Haplochromini</taxon>
        <taxon>Astatotilapia</taxon>
    </lineage>
</organism>
<dbReference type="InterPro" id="IPR000436">
    <property type="entry name" value="Sushi_SCR_CCP_dom"/>
</dbReference>
<dbReference type="PANTHER" id="PTHR24051:SF5">
    <property type="entry name" value="SUSHI DOMAIN-CONTAINING PROTEIN 1"/>
    <property type="match status" value="1"/>
</dbReference>
<reference evidence="16" key="2">
    <citation type="submission" date="2025-08" db="UniProtKB">
        <authorList>
            <consortium name="Ensembl"/>
        </authorList>
    </citation>
    <scope>IDENTIFICATION</scope>
</reference>
<evidence type="ECO:0000256" key="8">
    <source>
        <dbReference type="ARBA" id="ARBA00023157"/>
    </source>
</evidence>
<feature type="chain" id="PRO_5044342979" description="Sushi domain containing 1" evidence="13">
    <location>
        <begin position="25"/>
        <end position="956"/>
    </location>
</feature>
<feature type="domain" description="Sushi" evidence="15">
    <location>
        <begin position="351"/>
        <end position="410"/>
    </location>
</feature>
<evidence type="ECO:0000256" key="10">
    <source>
        <dbReference type="PROSITE-ProRule" id="PRU00076"/>
    </source>
</evidence>
<feature type="domain" description="EGF-like" evidence="14">
    <location>
        <begin position="119"/>
        <end position="156"/>
    </location>
</feature>
<dbReference type="PANTHER" id="PTHR24051">
    <property type="entry name" value="SUSHI DOMAIN-CONTAINING PROTEIN 1"/>
    <property type="match status" value="1"/>
</dbReference>
<dbReference type="Pfam" id="PF00084">
    <property type="entry name" value="Sushi"/>
    <property type="match status" value="7"/>
</dbReference>
<dbReference type="GO" id="GO:0005509">
    <property type="term" value="F:calcium ion binding"/>
    <property type="evidence" value="ECO:0007669"/>
    <property type="project" value="InterPro"/>
</dbReference>
<keyword evidence="11" id="KW-0768">Sushi</keyword>
<evidence type="ECO:0000256" key="13">
    <source>
        <dbReference type="SAM" id="SignalP"/>
    </source>
</evidence>
<dbReference type="Proteomes" id="UP000265100">
    <property type="component" value="Chromosome 12"/>
</dbReference>
<dbReference type="InterPro" id="IPR018097">
    <property type="entry name" value="EGF_Ca-bd_CS"/>
</dbReference>
<feature type="domain" description="Sushi" evidence="15">
    <location>
        <begin position="291"/>
        <end position="350"/>
    </location>
</feature>
<keyword evidence="5" id="KW-0677">Repeat</keyword>
<feature type="domain" description="Sushi" evidence="15">
    <location>
        <begin position="411"/>
        <end position="470"/>
    </location>
</feature>
<feature type="domain" description="Sushi" evidence="15">
    <location>
        <begin position="231"/>
        <end position="290"/>
    </location>
</feature>
<keyword evidence="3 12" id="KW-0812">Transmembrane</keyword>
<evidence type="ECO:0000256" key="4">
    <source>
        <dbReference type="ARBA" id="ARBA00022729"/>
    </source>
</evidence>
<dbReference type="Bgee" id="ENSACLG00000001711">
    <property type="expression patterns" value="Expressed in spleen and 3 other cell types or tissues"/>
</dbReference>
<dbReference type="SUPFAM" id="SSF57184">
    <property type="entry name" value="Growth factor receptor domain"/>
    <property type="match status" value="1"/>
</dbReference>
<dbReference type="FunFam" id="2.10.25.10:FF:000038">
    <property type="entry name" value="Fibrillin 2"/>
    <property type="match status" value="1"/>
</dbReference>
<dbReference type="CDD" id="cd00054">
    <property type="entry name" value="EGF_CA"/>
    <property type="match status" value="2"/>
</dbReference>
<feature type="domain" description="EGF-like" evidence="14">
    <location>
        <begin position="27"/>
        <end position="66"/>
    </location>
</feature>
<dbReference type="SMART" id="SM00181">
    <property type="entry name" value="EGF"/>
    <property type="match status" value="3"/>
</dbReference>
<evidence type="ECO:0000256" key="5">
    <source>
        <dbReference type="ARBA" id="ARBA00022737"/>
    </source>
</evidence>
<protein>
    <recommendedName>
        <fullName evidence="18">Sushi domain containing 1</fullName>
    </recommendedName>
</protein>
<evidence type="ECO:0000256" key="9">
    <source>
        <dbReference type="ARBA" id="ARBA00023180"/>
    </source>
</evidence>
<proteinExistence type="predicted"/>
<dbReference type="AlphaFoldDB" id="A0A3P8NCM0"/>
<dbReference type="InterPro" id="IPR000152">
    <property type="entry name" value="EGF-type_Asp/Asn_hydroxyl_site"/>
</dbReference>
<dbReference type="SMART" id="SM00179">
    <property type="entry name" value="EGF_CA"/>
    <property type="match status" value="2"/>
</dbReference>
<keyword evidence="6 12" id="KW-1133">Transmembrane helix</keyword>
<dbReference type="InterPro" id="IPR009030">
    <property type="entry name" value="Growth_fac_rcpt_cys_sf"/>
</dbReference>
<dbReference type="SMART" id="SM00032">
    <property type="entry name" value="CCP"/>
    <property type="match status" value="8"/>
</dbReference>
<feature type="transmembrane region" description="Helical" evidence="12">
    <location>
        <begin position="930"/>
        <end position="953"/>
    </location>
</feature>
<dbReference type="SUPFAM" id="SSF57535">
    <property type="entry name" value="Complement control module/SCR domain"/>
    <property type="match status" value="8"/>
</dbReference>
<feature type="signal peptide" evidence="13">
    <location>
        <begin position="1"/>
        <end position="24"/>
    </location>
</feature>
<evidence type="ECO:0008006" key="18">
    <source>
        <dbReference type="Google" id="ProtNLM"/>
    </source>
</evidence>
<dbReference type="PROSITE" id="PS01187">
    <property type="entry name" value="EGF_CA"/>
    <property type="match status" value="1"/>
</dbReference>
<evidence type="ECO:0000313" key="17">
    <source>
        <dbReference type="Proteomes" id="UP000265100"/>
    </source>
</evidence>
<dbReference type="Ensembl" id="ENSACLT00000002535.2">
    <property type="protein sequence ID" value="ENSACLP00000002479.2"/>
    <property type="gene ID" value="ENSACLG00000001711.2"/>
</dbReference>
<dbReference type="InterPro" id="IPR001881">
    <property type="entry name" value="EGF-like_Ca-bd_dom"/>
</dbReference>
<keyword evidence="7 12" id="KW-0472">Membrane</keyword>
<feature type="domain" description="EGF-like" evidence="14">
    <location>
        <begin position="67"/>
        <end position="106"/>
    </location>
</feature>
<dbReference type="InterPro" id="IPR000742">
    <property type="entry name" value="EGF"/>
</dbReference>
<name>A0A3P8NCM0_ASTCA</name>
<evidence type="ECO:0000256" key="11">
    <source>
        <dbReference type="PROSITE-ProRule" id="PRU00302"/>
    </source>
</evidence>
<evidence type="ECO:0000256" key="6">
    <source>
        <dbReference type="ARBA" id="ARBA00022989"/>
    </source>
</evidence>
<dbReference type="CDD" id="cd00033">
    <property type="entry name" value="CCP"/>
    <property type="match status" value="7"/>
</dbReference>
<dbReference type="InterPro" id="IPR051622">
    <property type="entry name" value="R-tyr_protein_phosphatases"/>
</dbReference>
<accession>A0A3P8NCM0</accession>
<dbReference type="Gene3D" id="2.20.28.230">
    <property type="match status" value="1"/>
</dbReference>
<evidence type="ECO:0000256" key="3">
    <source>
        <dbReference type="ARBA" id="ARBA00022692"/>
    </source>
</evidence>
<keyword evidence="8 10" id="KW-1015">Disulfide bond</keyword>
<dbReference type="Gene3D" id="2.10.70.10">
    <property type="entry name" value="Complement Module, domain 1"/>
    <property type="match status" value="7"/>
</dbReference>
<evidence type="ECO:0000259" key="15">
    <source>
        <dbReference type="PROSITE" id="PS50923"/>
    </source>
</evidence>
<dbReference type="GO" id="GO:0030855">
    <property type="term" value="P:epithelial cell differentiation"/>
    <property type="evidence" value="ECO:0007669"/>
    <property type="project" value="UniProtKB-ARBA"/>
</dbReference>
<dbReference type="Pfam" id="PF07645">
    <property type="entry name" value="EGF_CA"/>
    <property type="match status" value="2"/>
</dbReference>
<feature type="domain" description="Sushi" evidence="15">
    <location>
        <begin position="471"/>
        <end position="530"/>
    </location>
</feature>
<evidence type="ECO:0000313" key="16">
    <source>
        <dbReference type="Ensembl" id="ENSACLP00000002479.2"/>
    </source>
</evidence>
<gene>
    <name evidence="16" type="primary">SUSD1</name>
</gene>
<feature type="domain" description="Sushi" evidence="15">
    <location>
        <begin position="582"/>
        <end position="641"/>
    </location>
</feature>
<keyword evidence="4 13" id="KW-0732">Signal</keyword>
<feature type="disulfide bond" evidence="10">
    <location>
        <begin position="34"/>
        <end position="51"/>
    </location>
</feature>
<evidence type="ECO:0000256" key="12">
    <source>
        <dbReference type="SAM" id="Phobius"/>
    </source>
</evidence>
<dbReference type="PROSITE" id="PS01186">
    <property type="entry name" value="EGF_2"/>
    <property type="match status" value="1"/>
</dbReference>
<dbReference type="GO" id="GO:0016020">
    <property type="term" value="C:membrane"/>
    <property type="evidence" value="ECO:0007669"/>
    <property type="project" value="UniProtKB-SubCell"/>
</dbReference>
<keyword evidence="17" id="KW-1185">Reference proteome</keyword>
<evidence type="ECO:0000256" key="2">
    <source>
        <dbReference type="ARBA" id="ARBA00022536"/>
    </source>
</evidence>
<dbReference type="InterPro" id="IPR035976">
    <property type="entry name" value="Sushi/SCR/CCP_sf"/>
</dbReference>
<dbReference type="PROSITE" id="PS50026">
    <property type="entry name" value="EGF_3"/>
    <property type="match status" value="3"/>
</dbReference>
<comment type="caution">
    <text evidence="10">Lacks conserved residue(s) required for the propagation of feature annotation.</text>
</comment>
<dbReference type="InterPro" id="IPR057598">
    <property type="entry name" value="Fn3_PTPRU"/>
</dbReference>
<keyword evidence="2 10" id="KW-0245">EGF-like domain</keyword>
<reference evidence="16" key="1">
    <citation type="submission" date="2018-05" db="EMBL/GenBank/DDBJ databases">
        <authorList>
            <person name="Datahose"/>
        </authorList>
    </citation>
    <scope>NUCLEOTIDE SEQUENCE</scope>
</reference>
<evidence type="ECO:0000259" key="14">
    <source>
        <dbReference type="PROSITE" id="PS50026"/>
    </source>
</evidence>
<feature type="domain" description="Sushi" evidence="15">
    <location>
        <begin position="171"/>
        <end position="230"/>
    </location>
</feature>